<feature type="region of interest" description="Disordered" evidence="3">
    <location>
        <begin position="1"/>
        <end position="29"/>
    </location>
</feature>
<dbReference type="Pfam" id="PF00382">
    <property type="entry name" value="TFIIB"/>
    <property type="match status" value="1"/>
</dbReference>
<accession>A0ABD6CAG4</accession>
<dbReference type="AlphaFoldDB" id="A0ABD6CAG4"/>
<evidence type="ECO:0000256" key="2">
    <source>
        <dbReference type="ARBA" id="ARBA00023163"/>
    </source>
</evidence>
<gene>
    <name evidence="5" type="ORF">ACFR9U_04640</name>
</gene>
<dbReference type="RefSeq" id="WP_247376242.1">
    <property type="nucleotide sequence ID" value="NZ_JALLGV010000002.1"/>
</dbReference>
<dbReference type="PANTHER" id="PTHR11618:SF13">
    <property type="entry name" value="TRANSCRIPTION INITIATION FACTOR IIB"/>
    <property type="match status" value="1"/>
</dbReference>
<name>A0ABD6CAG4_9EURY</name>
<evidence type="ECO:0000256" key="1">
    <source>
        <dbReference type="ARBA" id="ARBA00023015"/>
    </source>
</evidence>
<sequence>MSSNIEISEEASAAQAVDNHTDEQTTHTECPACSSRVIADDVETFCRDCGLVVRRDDLARTPTPSVHGPTRVSGPQEWAIEPTTAFRVDNGLGSRMDLGMDGNGNPLSTDRRRRLGRMRTFHQRLADRERRLADALRDVENISTNADLPRWVGEDAARYMRRADAEWLAGGRMAWESLACGAVLLATRAAGFEREPERIAHYAKTSHERACAAARKIRTECGLVGQVPPVRPAVVDAVLAGLDDELATETVLAYARLGRYLMGIADAEPIGPGTTRVTVAASAVYAADRLTDGKALTQAAVVAAGSRVCPTTTTRVSRYSRALHDAYRARHGQVAPATVLERATDGGRLR</sequence>
<evidence type="ECO:0000259" key="4">
    <source>
        <dbReference type="Pfam" id="PF00382"/>
    </source>
</evidence>
<protein>
    <submittedName>
        <fullName evidence="5">Transcription initiation factor IIB family protein</fullName>
    </submittedName>
</protein>
<evidence type="ECO:0000256" key="3">
    <source>
        <dbReference type="SAM" id="MobiDB-lite"/>
    </source>
</evidence>
<reference evidence="5 6" key="1">
    <citation type="journal article" date="2019" name="Int. J. Syst. Evol. Microbiol.">
        <title>The Global Catalogue of Microorganisms (GCM) 10K type strain sequencing project: providing services to taxonomists for standard genome sequencing and annotation.</title>
        <authorList>
            <consortium name="The Broad Institute Genomics Platform"/>
            <consortium name="The Broad Institute Genome Sequencing Center for Infectious Disease"/>
            <person name="Wu L."/>
            <person name="Ma J."/>
        </authorList>
    </citation>
    <scope>NUCLEOTIDE SEQUENCE [LARGE SCALE GENOMIC DNA]</scope>
    <source>
        <strain evidence="5 6">CGMCC 1.12125</strain>
    </source>
</reference>
<keyword evidence="2" id="KW-0804">Transcription</keyword>
<feature type="domain" description="Transcription factor TFIIB cyclin-like" evidence="4">
    <location>
        <begin position="129"/>
        <end position="206"/>
    </location>
</feature>
<comment type="caution">
    <text evidence="5">The sequence shown here is derived from an EMBL/GenBank/DDBJ whole genome shotgun (WGS) entry which is preliminary data.</text>
</comment>
<dbReference type="InterPro" id="IPR000812">
    <property type="entry name" value="TFIIB"/>
</dbReference>
<dbReference type="Proteomes" id="UP001597119">
    <property type="component" value="Unassembled WGS sequence"/>
</dbReference>
<feature type="compositionally biased region" description="Low complexity" evidence="3">
    <location>
        <begin position="1"/>
        <end position="16"/>
    </location>
</feature>
<organism evidence="5 6">
    <name type="scientific">Halorientalis brevis</name>
    <dbReference type="NCBI Taxonomy" id="1126241"/>
    <lineage>
        <taxon>Archaea</taxon>
        <taxon>Methanobacteriati</taxon>
        <taxon>Methanobacteriota</taxon>
        <taxon>Stenosarchaea group</taxon>
        <taxon>Halobacteria</taxon>
        <taxon>Halobacteriales</taxon>
        <taxon>Haloarculaceae</taxon>
        <taxon>Halorientalis</taxon>
    </lineage>
</organism>
<proteinExistence type="predicted"/>
<keyword evidence="6" id="KW-1185">Reference proteome</keyword>
<evidence type="ECO:0000313" key="6">
    <source>
        <dbReference type="Proteomes" id="UP001597119"/>
    </source>
</evidence>
<dbReference type="Gene3D" id="1.10.472.170">
    <property type="match status" value="1"/>
</dbReference>
<dbReference type="PANTHER" id="PTHR11618">
    <property type="entry name" value="TRANSCRIPTION INITIATION FACTOR IIB-RELATED"/>
    <property type="match status" value="1"/>
</dbReference>
<keyword evidence="1" id="KW-0805">Transcription regulation</keyword>
<dbReference type="InterPro" id="IPR013150">
    <property type="entry name" value="TFIIB_cyclin"/>
</dbReference>
<dbReference type="EMBL" id="JBHUDJ010000002">
    <property type="protein sequence ID" value="MFD1586257.1"/>
    <property type="molecule type" value="Genomic_DNA"/>
</dbReference>
<evidence type="ECO:0000313" key="5">
    <source>
        <dbReference type="EMBL" id="MFD1586257.1"/>
    </source>
</evidence>